<dbReference type="InterPro" id="IPR043129">
    <property type="entry name" value="ATPase_NBD"/>
</dbReference>
<accession>A0A4U9R5G0</accession>
<evidence type="ECO:0000313" key="1">
    <source>
        <dbReference type="EMBL" id="VTQ86652.1"/>
    </source>
</evidence>
<evidence type="ECO:0000313" key="2">
    <source>
        <dbReference type="Proteomes" id="UP000308489"/>
    </source>
</evidence>
<dbReference type="Gene3D" id="3.30.420.40">
    <property type="match status" value="2"/>
</dbReference>
<dbReference type="InterPro" id="IPR005883">
    <property type="entry name" value="PilM"/>
</dbReference>
<dbReference type="AlphaFoldDB" id="A0A4U9R5G0"/>
<dbReference type="KEGG" id="hhw:NCTC503_00962"/>
<dbReference type="PIRSF" id="PIRSF019169">
    <property type="entry name" value="PilM"/>
    <property type="match status" value="1"/>
</dbReference>
<gene>
    <name evidence="1" type="ORF">NCTC503_00962</name>
</gene>
<dbReference type="Gene3D" id="3.30.1490.300">
    <property type="match status" value="1"/>
</dbReference>
<keyword evidence="2" id="KW-1185">Reference proteome</keyword>
<protein>
    <submittedName>
        <fullName evidence="1">Type IV pilus assembly protein PilM</fullName>
    </submittedName>
</protein>
<dbReference type="PANTHER" id="PTHR32432:SF3">
    <property type="entry name" value="ETHANOLAMINE UTILIZATION PROTEIN EUTJ"/>
    <property type="match status" value="1"/>
</dbReference>
<dbReference type="Pfam" id="PF11104">
    <property type="entry name" value="PilM_2"/>
    <property type="match status" value="1"/>
</dbReference>
<dbReference type="CDD" id="cd24049">
    <property type="entry name" value="ASKHA_NBD_PilM"/>
    <property type="match status" value="1"/>
</dbReference>
<dbReference type="EMBL" id="LR590481">
    <property type="protein sequence ID" value="VTQ86652.1"/>
    <property type="molecule type" value="Genomic_DNA"/>
</dbReference>
<reference evidence="1 2" key="1">
    <citation type="submission" date="2019-05" db="EMBL/GenBank/DDBJ databases">
        <authorList>
            <consortium name="Pathogen Informatics"/>
        </authorList>
    </citation>
    <scope>NUCLEOTIDE SEQUENCE [LARGE SCALE GENOMIC DNA]</scope>
    <source>
        <strain evidence="1 2">NCTC503</strain>
    </source>
</reference>
<organism evidence="1 2">
    <name type="scientific">Hathewaya histolytica</name>
    <name type="common">Clostridium histolyticum</name>
    <dbReference type="NCBI Taxonomy" id="1498"/>
    <lineage>
        <taxon>Bacteria</taxon>
        <taxon>Bacillati</taxon>
        <taxon>Bacillota</taxon>
        <taxon>Clostridia</taxon>
        <taxon>Eubacteriales</taxon>
        <taxon>Clostridiaceae</taxon>
        <taxon>Hathewaya</taxon>
    </lineage>
</organism>
<dbReference type="RefSeq" id="WP_171011975.1">
    <property type="nucleotide sequence ID" value="NZ_CBCRUQ010000004.1"/>
</dbReference>
<dbReference type="SUPFAM" id="SSF53067">
    <property type="entry name" value="Actin-like ATPase domain"/>
    <property type="match status" value="2"/>
</dbReference>
<proteinExistence type="predicted"/>
<name>A0A4U9R5G0_HATHI</name>
<sequence length="341" mass="37414">MFSKKITGNILGIDIGTEKISFALVKQGGKEEVLMLDSIDVPKSLVVNGEINDALAIGAEIKKYISIKNLKPKAVALSIGSPQVIIRDFKIPQVKKKEIENSIIEEISKTYRGVSESHNISYKITNESKSELKGIVALCPKNIVEDYIKVGYEVGEDLKYIDVNSNTTAKALKCFTNYGKNSGNIVMVDIGLQKSTVNIISNGNLVISRQVPNGGLDLDKLISKEFNISLEDAKKSKEQGYNGMVNKESMETYLRSAYNGIEQEIGNTLNFFIQNISKQGINSIVLIGGGSKVSGIDNYFQEIFKIPTVILGESDLNNKKVKNSDMLSMFMPAIGAAIRED</sequence>
<dbReference type="InterPro" id="IPR050696">
    <property type="entry name" value="FtsA/MreB"/>
</dbReference>
<dbReference type="PANTHER" id="PTHR32432">
    <property type="entry name" value="CELL DIVISION PROTEIN FTSA-RELATED"/>
    <property type="match status" value="1"/>
</dbReference>
<dbReference type="Proteomes" id="UP000308489">
    <property type="component" value="Chromosome 1"/>
</dbReference>